<dbReference type="PANTHER" id="PTHR23122">
    <property type="entry name" value="MEMBRANE-ASSOCIATED GUANYLATE KINASE MAGUK"/>
    <property type="match status" value="1"/>
</dbReference>
<dbReference type="InterPro" id="IPR008145">
    <property type="entry name" value="GK/Ca_channel_bsu"/>
</dbReference>
<comment type="similarity">
    <text evidence="1">Belongs to the MAGUK family.</text>
</comment>
<dbReference type="PROSITE" id="PS50052">
    <property type="entry name" value="GUANYLATE_KINASE_2"/>
    <property type="match status" value="1"/>
</dbReference>
<name>A0A8S1GUF3_9PELO</name>
<dbReference type="SUPFAM" id="SSF50156">
    <property type="entry name" value="PDZ domain-like"/>
    <property type="match status" value="2"/>
</dbReference>
<evidence type="ECO:0000259" key="6">
    <source>
        <dbReference type="PROSITE" id="PS50052"/>
    </source>
</evidence>
<dbReference type="InterPro" id="IPR050716">
    <property type="entry name" value="MAGUK"/>
</dbReference>
<evidence type="ECO:0000256" key="4">
    <source>
        <dbReference type="SAM" id="MobiDB-lite"/>
    </source>
</evidence>
<evidence type="ECO:0000313" key="8">
    <source>
        <dbReference type="EMBL" id="CAD6186919.1"/>
    </source>
</evidence>
<dbReference type="SMART" id="SM00326">
    <property type="entry name" value="SH3"/>
    <property type="match status" value="1"/>
</dbReference>
<dbReference type="Pfam" id="PF07653">
    <property type="entry name" value="SH3_2"/>
    <property type="match status" value="1"/>
</dbReference>
<dbReference type="InterPro" id="IPR027417">
    <property type="entry name" value="P-loop_NTPase"/>
</dbReference>
<dbReference type="CDD" id="cd00071">
    <property type="entry name" value="GMPK"/>
    <property type="match status" value="1"/>
</dbReference>
<feature type="compositionally biased region" description="Low complexity" evidence="4">
    <location>
        <begin position="372"/>
        <end position="390"/>
    </location>
</feature>
<dbReference type="EMBL" id="CAJGYM010000005">
    <property type="protein sequence ID" value="CAD6186919.1"/>
    <property type="molecule type" value="Genomic_DNA"/>
</dbReference>
<evidence type="ECO:0000256" key="1">
    <source>
        <dbReference type="ARBA" id="ARBA00007014"/>
    </source>
</evidence>
<dbReference type="PROSITE" id="PS50002">
    <property type="entry name" value="SH3"/>
    <property type="match status" value="1"/>
</dbReference>
<gene>
    <name evidence="8" type="ORF">CAUJ_LOCUS2838</name>
</gene>
<organism evidence="8 9">
    <name type="scientific">Caenorhabditis auriculariae</name>
    <dbReference type="NCBI Taxonomy" id="2777116"/>
    <lineage>
        <taxon>Eukaryota</taxon>
        <taxon>Metazoa</taxon>
        <taxon>Ecdysozoa</taxon>
        <taxon>Nematoda</taxon>
        <taxon>Chromadorea</taxon>
        <taxon>Rhabditida</taxon>
        <taxon>Rhabditina</taxon>
        <taxon>Rhabditomorpha</taxon>
        <taxon>Rhabditoidea</taxon>
        <taxon>Rhabditidae</taxon>
        <taxon>Peloderinae</taxon>
        <taxon>Caenorhabditis</taxon>
    </lineage>
</organism>
<dbReference type="InterPro" id="IPR036028">
    <property type="entry name" value="SH3-like_dom_sf"/>
</dbReference>
<evidence type="ECO:0000259" key="5">
    <source>
        <dbReference type="PROSITE" id="PS50002"/>
    </source>
</evidence>
<dbReference type="InterPro" id="IPR036034">
    <property type="entry name" value="PDZ_sf"/>
</dbReference>
<dbReference type="SMART" id="SM00228">
    <property type="entry name" value="PDZ"/>
    <property type="match status" value="2"/>
</dbReference>
<dbReference type="SUPFAM" id="SSF52540">
    <property type="entry name" value="P-loop containing nucleoside triphosphate hydrolases"/>
    <property type="match status" value="1"/>
</dbReference>
<feature type="domain" description="SH3" evidence="5">
    <location>
        <begin position="525"/>
        <end position="597"/>
    </location>
</feature>
<reference evidence="8" key="1">
    <citation type="submission" date="2020-10" db="EMBL/GenBank/DDBJ databases">
        <authorList>
            <person name="Kikuchi T."/>
        </authorList>
    </citation>
    <scope>NUCLEOTIDE SEQUENCE</scope>
    <source>
        <strain evidence="8">NKZ352</strain>
    </source>
</reference>
<feature type="compositionally biased region" description="Basic residues" evidence="4">
    <location>
        <begin position="612"/>
        <end position="621"/>
    </location>
</feature>
<evidence type="ECO:0000256" key="2">
    <source>
        <dbReference type="ARBA" id="ARBA00022443"/>
    </source>
</evidence>
<dbReference type="InterPro" id="IPR008144">
    <property type="entry name" value="Guanylate_kin-like_dom"/>
</dbReference>
<evidence type="ECO:0000256" key="3">
    <source>
        <dbReference type="PROSITE-ProRule" id="PRU00192"/>
    </source>
</evidence>
<keyword evidence="9" id="KW-1185">Reference proteome</keyword>
<dbReference type="Gene3D" id="2.30.30.40">
    <property type="entry name" value="SH3 Domains"/>
    <property type="match status" value="1"/>
</dbReference>
<protein>
    <submittedName>
        <fullName evidence="8">Uncharacterized protein</fullName>
    </submittedName>
</protein>
<feature type="domain" description="Guanylate kinase-like" evidence="6">
    <location>
        <begin position="664"/>
        <end position="846"/>
    </location>
</feature>
<sequence>MAKSVSIPIALSELKRTSLRQLSGNKKKTSTTTPLTGFVILVERSGDVVKLYGTAAERAGLSIGDEIVTINDMNIDGKKYEQVVEHIRECIRTKVIQLKVRRTAVEIPAQNEASVFNFDSSSSFYAFVPLERRRRPKSMSRGTTSSTMITDAYLVSVDKEHIKEVTKRLKKEYPELRTYDMESIAASAPQPTNFQRGSVRRPEAHELQERINNKIQRQKENDFLRTSMRQSKRLQALATSVEPMSSKEVTSFANPLSEVSGFENQCFAESVGVASTSSGTTRIAIGEKDEEDVVTTSDSHPHDPIELKEVIVSVERIASRLSELQGRESDVAMLRQFFAAPPIQAAIEQTAAAMKSTGKTGSDIPMTTVLNGATKTGTTSSGIGSDGSRTPSEASAPELESRSREQNVSNTERPSSEKRNVRVVTLSKDEDSYLGATVRNEENRIVVGRVVKGGVVEKLALFEEGDELLELNGVNLFGKQVGEICEILRNLKGEVKFVVASRQQPEDAKGEDEKSRRRSRTTQSQAVQHVRALFDYDPEDDVYVPCKELAMKFQRGDILHVLNTSDENWWQAYREGEDTTHSLAGLIPSSSFRQQVVMYAEEVERERDKRKGSNKKSKKPFCKTNGKDEIRRGADEEALPSIAVYSDLLTYEEVVLHLARTDRKRPIVLCGAEGVGCLKLRDKILENDRQRLASPVPYTSRLPKEGEIDGVHYHFVTKQRFQEEAKAGKFVEFGEYQKHWYGTSKSDIIMVIHRGKTCVMTLKAESLGAVRSGDVMPFIVFVAAPSLHVLRRQRECDGQFGVKDDDLKLILNKSKLIEQKYGHLFDAIVVNTDFEKSLAEMGTILRRLETEPQWVPATWL</sequence>
<dbReference type="InterPro" id="IPR001452">
    <property type="entry name" value="SH3_domain"/>
</dbReference>
<dbReference type="Proteomes" id="UP000835052">
    <property type="component" value="Unassembled WGS sequence"/>
</dbReference>
<dbReference type="InterPro" id="IPR035601">
    <property type="entry name" value="MPP5_SH3"/>
</dbReference>
<feature type="region of interest" description="Disordered" evidence="4">
    <location>
        <begin position="357"/>
        <end position="424"/>
    </location>
</feature>
<dbReference type="InterPro" id="IPR020590">
    <property type="entry name" value="Guanylate_kinase_CS"/>
</dbReference>
<proteinExistence type="inferred from homology"/>
<accession>A0A8S1GUF3</accession>
<dbReference type="OrthoDB" id="43580at2759"/>
<evidence type="ECO:0000259" key="7">
    <source>
        <dbReference type="PROSITE" id="PS50106"/>
    </source>
</evidence>
<evidence type="ECO:0000313" key="9">
    <source>
        <dbReference type="Proteomes" id="UP000835052"/>
    </source>
</evidence>
<dbReference type="AlphaFoldDB" id="A0A8S1GUF3"/>
<feature type="domain" description="PDZ" evidence="7">
    <location>
        <begin position="423"/>
        <end position="503"/>
    </location>
</feature>
<dbReference type="CDD" id="cd12036">
    <property type="entry name" value="SH3_MPP5"/>
    <property type="match status" value="1"/>
</dbReference>
<dbReference type="Gene3D" id="2.30.42.10">
    <property type="match status" value="2"/>
</dbReference>
<dbReference type="InterPro" id="IPR001478">
    <property type="entry name" value="PDZ"/>
</dbReference>
<dbReference type="PROSITE" id="PS00856">
    <property type="entry name" value="GUANYLATE_KINASE_1"/>
    <property type="match status" value="1"/>
</dbReference>
<comment type="caution">
    <text evidence="8">The sequence shown here is derived from an EMBL/GenBank/DDBJ whole genome shotgun (WGS) entry which is preliminary data.</text>
</comment>
<feature type="domain" description="PDZ" evidence="7">
    <location>
        <begin position="53"/>
        <end position="102"/>
    </location>
</feature>
<feature type="compositionally biased region" description="Basic and acidic residues" evidence="4">
    <location>
        <begin position="504"/>
        <end position="515"/>
    </location>
</feature>
<dbReference type="Gene3D" id="3.40.50.300">
    <property type="entry name" value="P-loop containing nucleotide triphosphate hydrolases"/>
    <property type="match status" value="1"/>
</dbReference>
<keyword evidence="2 3" id="KW-0728">SH3 domain</keyword>
<dbReference type="Pfam" id="PF00625">
    <property type="entry name" value="Guanylate_kin"/>
    <property type="match status" value="1"/>
</dbReference>
<dbReference type="Pfam" id="PF00595">
    <property type="entry name" value="PDZ"/>
    <property type="match status" value="2"/>
</dbReference>
<dbReference type="SMART" id="SM00072">
    <property type="entry name" value="GuKc"/>
    <property type="match status" value="1"/>
</dbReference>
<feature type="region of interest" description="Disordered" evidence="4">
    <location>
        <begin position="603"/>
        <end position="627"/>
    </location>
</feature>
<dbReference type="SUPFAM" id="SSF50044">
    <property type="entry name" value="SH3-domain"/>
    <property type="match status" value="1"/>
</dbReference>
<feature type="region of interest" description="Disordered" evidence="4">
    <location>
        <begin position="502"/>
        <end position="524"/>
    </location>
</feature>
<dbReference type="PROSITE" id="PS50106">
    <property type="entry name" value="PDZ"/>
    <property type="match status" value="2"/>
</dbReference>